<dbReference type="GeneID" id="107593565"/>
<reference evidence="5" key="2">
    <citation type="submission" date="2025-09" db="UniProtKB">
        <authorList>
            <consortium name="Ensembl"/>
        </authorList>
    </citation>
    <scope>IDENTIFICATION</scope>
</reference>
<evidence type="ECO:0000256" key="1">
    <source>
        <dbReference type="PROSITE-ProRule" id="PRU00108"/>
    </source>
</evidence>
<keyword evidence="6" id="KW-1185">Reference proteome</keyword>
<dbReference type="PROSITE" id="PS50071">
    <property type="entry name" value="HOMEOBOX_2"/>
    <property type="match status" value="1"/>
</dbReference>
<comment type="subcellular location">
    <subcellularLocation>
        <location evidence="1 2">Nucleus</location>
    </subcellularLocation>
</comment>
<dbReference type="Ensembl" id="ENSSGRT00000101116.1">
    <property type="protein sequence ID" value="ENSSGRP00000095018.1"/>
    <property type="gene ID" value="ENSSGRG00000047526.1"/>
</dbReference>
<protein>
    <submittedName>
        <fullName evidence="5">Homeobox protein NOBOX-like</fullName>
    </submittedName>
</protein>
<keyword evidence="1 2" id="KW-0238">DNA-binding</keyword>
<evidence type="ECO:0000313" key="5">
    <source>
        <dbReference type="Ensembl" id="ENSSGRP00000095018.1"/>
    </source>
</evidence>
<dbReference type="AlphaFoldDB" id="A0A672S1R9"/>
<dbReference type="InterPro" id="IPR042988">
    <property type="entry name" value="NOBOX"/>
</dbReference>
<dbReference type="KEGG" id="sgh:107593565"/>
<dbReference type="InterPro" id="IPR001356">
    <property type="entry name" value="HD"/>
</dbReference>
<evidence type="ECO:0000313" key="6">
    <source>
        <dbReference type="Proteomes" id="UP000472262"/>
    </source>
</evidence>
<dbReference type="SMART" id="SM00389">
    <property type="entry name" value="HOX"/>
    <property type="match status" value="1"/>
</dbReference>
<dbReference type="GO" id="GO:0005634">
    <property type="term" value="C:nucleus"/>
    <property type="evidence" value="ECO:0007669"/>
    <property type="project" value="UniProtKB-SubCell"/>
</dbReference>
<dbReference type="InParanoid" id="A0A672S1R9"/>
<evidence type="ECO:0000259" key="4">
    <source>
        <dbReference type="PROSITE" id="PS50071"/>
    </source>
</evidence>
<dbReference type="PANTHER" id="PTHR47060:SF1">
    <property type="entry name" value="HOMEOBOX PROTEIN NOBOX"/>
    <property type="match status" value="1"/>
</dbReference>
<dbReference type="GO" id="GO:0000981">
    <property type="term" value="F:DNA-binding transcription factor activity, RNA polymerase II-specific"/>
    <property type="evidence" value="ECO:0007669"/>
    <property type="project" value="TreeGrafter"/>
</dbReference>
<dbReference type="SUPFAM" id="SSF46689">
    <property type="entry name" value="Homeodomain-like"/>
    <property type="match status" value="1"/>
</dbReference>
<proteinExistence type="predicted"/>
<keyword evidence="1 2" id="KW-0539">Nucleus</keyword>
<dbReference type="OMA" id="VAPCVSE"/>
<dbReference type="PANTHER" id="PTHR47060">
    <property type="entry name" value="HOMEOBOX PROTEIN NOBOX"/>
    <property type="match status" value="1"/>
</dbReference>
<dbReference type="Gene3D" id="1.10.10.60">
    <property type="entry name" value="Homeodomain-like"/>
    <property type="match status" value="1"/>
</dbReference>
<feature type="DNA-binding region" description="Homeobox" evidence="1">
    <location>
        <begin position="305"/>
        <end position="364"/>
    </location>
</feature>
<feature type="domain" description="Homeobox" evidence="4">
    <location>
        <begin position="303"/>
        <end position="363"/>
    </location>
</feature>
<feature type="compositionally biased region" description="Basic and acidic residues" evidence="3">
    <location>
        <begin position="30"/>
        <end position="43"/>
    </location>
</feature>
<feature type="region of interest" description="Disordered" evidence="3">
    <location>
        <begin position="656"/>
        <end position="675"/>
    </location>
</feature>
<feature type="compositionally biased region" description="Basic and acidic residues" evidence="3">
    <location>
        <begin position="50"/>
        <end position="68"/>
    </location>
</feature>
<dbReference type="RefSeq" id="XP_016138818.1">
    <property type="nucleotide sequence ID" value="XM_016283332.1"/>
</dbReference>
<evidence type="ECO:0000256" key="2">
    <source>
        <dbReference type="RuleBase" id="RU000682"/>
    </source>
</evidence>
<sequence>MAEDALFASDYDGPCPLCEEDEQRGYCRYRNTEQENEREKNSDGEEVEDKESQEFKRDAEVKLEKLTEENWTVGKEPEDRKIETDKEENKTEDVTQKNEKGTEDDEETNRKVDNVETDEKYNKDEQESTLGFKNDETETVDDDAEASDLLVPPLEDDCFLQMGPDCTIDLVMVCDQSVERCLNEDLLLCPPKSSDLPQQPRPLSITLPPQNTTVLPFQPQSLLQPHLPPQAQLEVPCLGKRPYRSRTDVPTGQLEVTLRQVYSTRRYTRFASRVAPFIPLASVGGETSSQALPSISMDAPLMPPKKKTRTFYSTDQLEELERVFQDDHYPDGDKRKEIAASIGVTPQRIMVWFQNRRAKWRKTAKATAKKPPASQGQPCVQVNRPPVFTAPAVTSQHAKPGNTLHPYSTIRTSCISPPGPACVDVAPCVSEGGFLEYMPPPMHSPPPIRRASLPLITAYNPPTHTVSLLLDTPEHSEPSSADTTPLSLQTDTGFDYDGLGTSVKLDYMTCAPQNSALNFQLNTFPQQTNNLLPQQTNTLLPQKSSCLMSQQSSTILPQYSHLSYLTPSPYLTPNPTESSSTLPAYTSSGHAYLQSQTGNQMLLQSGVHAFQAYPWTNDMYGQSGQYTQAVFRPQLSSQGHESQYSQLLPQQHYVQLDGAPPQPSLPKPTTDPLLPNVKVESEDMGHGQPIRGSEAEPNFHCDFSPINF</sequence>
<feature type="compositionally biased region" description="Basic and acidic residues" evidence="3">
    <location>
        <begin position="108"/>
        <end position="126"/>
    </location>
</feature>
<organism evidence="5 6">
    <name type="scientific">Sinocyclocheilus grahami</name>
    <name type="common">Dianchi golden-line fish</name>
    <name type="synonym">Barbus grahami</name>
    <dbReference type="NCBI Taxonomy" id="75366"/>
    <lineage>
        <taxon>Eukaryota</taxon>
        <taxon>Metazoa</taxon>
        <taxon>Chordata</taxon>
        <taxon>Craniata</taxon>
        <taxon>Vertebrata</taxon>
        <taxon>Euteleostomi</taxon>
        <taxon>Actinopterygii</taxon>
        <taxon>Neopterygii</taxon>
        <taxon>Teleostei</taxon>
        <taxon>Ostariophysi</taxon>
        <taxon>Cypriniformes</taxon>
        <taxon>Cyprinidae</taxon>
        <taxon>Cyprininae</taxon>
        <taxon>Sinocyclocheilus</taxon>
    </lineage>
</organism>
<dbReference type="Proteomes" id="UP000472262">
    <property type="component" value="Unassembled WGS sequence"/>
</dbReference>
<name>A0A672S1R9_SINGR</name>
<dbReference type="OrthoDB" id="1867783at2759"/>
<dbReference type="GO" id="GO:0000978">
    <property type="term" value="F:RNA polymerase II cis-regulatory region sequence-specific DNA binding"/>
    <property type="evidence" value="ECO:0007669"/>
    <property type="project" value="TreeGrafter"/>
</dbReference>
<dbReference type="RefSeq" id="XP_016138821.1">
    <property type="nucleotide sequence ID" value="XM_016283335.1"/>
</dbReference>
<keyword evidence="1 2" id="KW-0371">Homeobox</keyword>
<feature type="compositionally biased region" description="Basic and acidic residues" evidence="3">
    <location>
        <begin position="75"/>
        <end position="101"/>
    </location>
</feature>
<dbReference type="InterPro" id="IPR009057">
    <property type="entry name" value="Homeodomain-like_sf"/>
</dbReference>
<feature type="region of interest" description="Disordered" evidence="3">
    <location>
        <begin position="1"/>
        <end position="141"/>
    </location>
</feature>
<accession>A0A672S1R9</accession>
<dbReference type="Pfam" id="PF00046">
    <property type="entry name" value="Homeodomain"/>
    <property type="match status" value="1"/>
</dbReference>
<reference evidence="5" key="1">
    <citation type="submission" date="2025-08" db="UniProtKB">
        <authorList>
            <consortium name="Ensembl"/>
        </authorList>
    </citation>
    <scope>IDENTIFICATION</scope>
</reference>
<evidence type="ECO:0000256" key="3">
    <source>
        <dbReference type="SAM" id="MobiDB-lite"/>
    </source>
</evidence>
<dbReference type="RefSeq" id="XP_016138819.1">
    <property type="nucleotide sequence ID" value="XM_016283333.1"/>
</dbReference>
<dbReference type="CDD" id="cd00086">
    <property type="entry name" value="homeodomain"/>
    <property type="match status" value="1"/>
</dbReference>
<gene>
    <name evidence="5" type="primary">LOC107593565</name>
</gene>